<dbReference type="PROSITE" id="PS51678">
    <property type="entry name" value="SAM_MT_PRMT"/>
    <property type="match status" value="1"/>
</dbReference>
<proteinExistence type="predicted"/>
<dbReference type="Pfam" id="PF17285">
    <property type="entry name" value="PRMT5_TIM"/>
    <property type="match status" value="1"/>
</dbReference>
<keyword evidence="1" id="KW-0489">Methyltransferase</keyword>
<dbReference type="GO" id="GO:0005634">
    <property type="term" value="C:nucleus"/>
    <property type="evidence" value="ECO:0007669"/>
    <property type="project" value="TreeGrafter"/>
</dbReference>
<dbReference type="PANTHER" id="PTHR10738">
    <property type="entry name" value="PROTEIN ARGININE N-METHYLTRANSFERASE 5"/>
    <property type="match status" value="1"/>
</dbReference>
<keyword evidence="3" id="KW-0949">S-adenosyl-L-methionine</keyword>
<reference evidence="8 9" key="1">
    <citation type="journal article" date="2015" name="Parasit. Vectors">
        <title>Draft genome of the scabies mite.</title>
        <authorList>
            <person name="Rider S.D.Jr."/>
            <person name="Morgan M.S."/>
            <person name="Arlian L.G."/>
        </authorList>
    </citation>
    <scope>NUCLEOTIDE SEQUENCE [LARGE SCALE GENOMIC DNA]</scope>
    <source>
        <strain evidence="8">Arlian Lab</strain>
    </source>
</reference>
<dbReference type="SUPFAM" id="SSF51735">
    <property type="entry name" value="NAD(P)-binding Rossmann-fold domains"/>
    <property type="match status" value="1"/>
</dbReference>
<dbReference type="VEuPathDB" id="VectorBase:SSCA010368"/>
<dbReference type="Pfam" id="PF05185">
    <property type="entry name" value="PRMT5"/>
    <property type="match status" value="1"/>
</dbReference>
<dbReference type="Gene3D" id="3.40.50.150">
    <property type="entry name" value="Vaccinia Virus protein VP39"/>
    <property type="match status" value="1"/>
</dbReference>
<feature type="domain" description="PRMT5 arginine-N-methyltransferase" evidence="5">
    <location>
        <begin position="585"/>
        <end position="746"/>
    </location>
</feature>
<dbReference type="AlphaFoldDB" id="A0A132ADR4"/>
<accession>A0A132ADR4</accession>
<dbReference type="GO" id="GO:0006355">
    <property type="term" value="P:regulation of DNA-templated transcription"/>
    <property type="evidence" value="ECO:0007669"/>
    <property type="project" value="TreeGrafter"/>
</dbReference>
<dbReference type="InterPro" id="IPR035247">
    <property type="entry name" value="PRMT5_TIM"/>
</dbReference>
<feature type="domain" description="Tetrahydrofolate dehydrogenase/cyclohydrolase catalytic" evidence="4">
    <location>
        <begin position="87"/>
        <end position="187"/>
    </location>
</feature>
<evidence type="ECO:0000313" key="9">
    <source>
        <dbReference type="Proteomes" id="UP000616769"/>
    </source>
</evidence>
<dbReference type="InterPro" id="IPR025799">
    <property type="entry name" value="Arg_MeTrfase"/>
</dbReference>
<comment type="caution">
    <text evidence="8">The sequence shown here is derived from an EMBL/GenBank/DDBJ whole genome shotgun (WGS) entry which is preliminary data.</text>
</comment>
<dbReference type="Gene3D" id="3.20.20.150">
    <property type="entry name" value="Divalent-metal-dependent TIM barrel enzymes"/>
    <property type="match status" value="1"/>
</dbReference>
<dbReference type="InterPro" id="IPR000672">
    <property type="entry name" value="THF_DH/CycHdrlase"/>
</dbReference>
<dbReference type="SUPFAM" id="SSF63712">
    <property type="entry name" value="Nicotinic receptor ligand binding domain-like"/>
    <property type="match status" value="1"/>
</dbReference>
<evidence type="ECO:0000259" key="6">
    <source>
        <dbReference type="Pfam" id="PF17285"/>
    </source>
</evidence>
<dbReference type="GO" id="GO:0005230">
    <property type="term" value="F:extracellular ligand-gated monoatomic ion channel activity"/>
    <property type="evidence" value="ECO:0007669"/>
    <property type="project" value="InterPro"/>
</dbReference>
<name>A0A132ADR4_SARSC</name>
<protein>
    <submittedName>
        <fullName evidence="8">Arginine N-methyltransferase 5-like protein</fullName>
    </submittedName>
</protein>
<dbReference type="GO" id="GO:0016020">
    <property type="term" value="C:membrane"/>
    <property type="evidence" value="ECO:0007669"/>
    <property type="project" value="InterPro"/>
</dbReference>
<dbReference type="Proteomes" id="UP000616769">
    <property type="component" value="Unassembled WGS sequence"/>
</dbReference>
<dbReference type="GO" id="GO:0006730">
    <property type="term" value="P:one-carbon metabolic process"/>
    <property type="evidence" value="ECO:0007669"/>
    <property type="project" value="UniProtKB-KW"/>
</dbReference>
<dbReference type="GO" id="GO:0004488">
    <property type="term" value="F:methylenetetrahydrofolate dehydrogenase (NADP+) activity"/>
    <property type="evidence" value="ECO:0007669"/>
    <property type="project" value="InterPro"/>
</dbReference>
<dbReference type="SUPFAM" id="SSF53223">
    <property type="entry name" value="Aminoacid dehydrogenase-like, N-terminal domain"/>
    <property type="match status" value="1"/>
</dbReference>
<evidence type="ECO:0000256" key="3">
    <source>
        <dbReference type="ARBA" id="ARBA00022691"/>
    </source>
</evidence>
<dbReference type="InterPro" id="IPR020630">
    <property type="entry name" value="THF_DH/CycHdrlase_cat_dom"/>
</dbReference>
<dbReference type="GO" id="GO:0016274">
    <property type="term" value="F:protein-arginine N-methyltransferase activity"/>
    <property type="evidence" value="ECO:0007669"/>
    <property type="project" value="InterPro"/>
</dbReference>
<evidence type="ECO:0000259" key="7">
    <source>
        <dbReference type="Pfam" id="PF17286"/>
    </source>
</evidence>
<dbReference type="InterPro" id="IPR029063">
    <property type="entry name" value="SAM-dependent_MTases_sf"/>
</dbReference>
<evidence type="ECO:0000259" key="5">
    <source>
        <dbReference type="Pfam" id="PF05185"/>
    </source>
</evidence>
<dbReference type="Gene3D" id="3.40.50.720">
    <property type="entry name" value="NAD(P)-binding Rossmann-like Domain"/>
    <property type="match status" value="1"/>
</dbReference>
<dbReference type="InterPro" id="IPR035075">
    <property type="entry name" value="PRMT5"/>
</dbReference>
<organism evidence="8 9">
    <name type="scientific">Sarcoptes scabiei</name>
    <name type="common">Itch mite</name>
    <name type="synonym">Acarus scabiei</name>
    <dbReference type="NCBI Taxonomy" id="52283"/>
    <lineage>
        <taxon>Eukaryota</taxon>
        <taxon>Metazoa</taxon>
        <taxon>Ecdysozoa</taxon>
        <taxon>Arthropoda</taxon>
        <taxon>Chelicerata</taxon>
        <taxon>Arachnida</taxon>
        <taxon>Acari</taxon>
        <taxon>Acariformes</taxon>
        <taxon>Sarcoptiformes</taxon>
        <taxon>Astigmata</taxon>
        <taxon>Psoroptidia</taxon>
        <taxon>Sarcoptoidea</taxon>
        <taxon>Sarcoptidae</taxon>
        <taxon>Sarcoptinae</taxon>
        <taxon>Sarcoptes</taxon>
    </lineage>
</organism>
<evidence type="ECO:0000259" key="4">
    <source>
        <dbReference type="Pfam" id="PF00763"/>
    </source>
</evidence>
<dbReference type="GO" id="GO:0005829">
    <property type="term" value="C:cytosol"/>
    <property type="evidence" value="ECO:0007669"/>
    <property type="project" value="TreeGrafter"/>
</dbReference>
<dbReference type="SUPFAM" id="SSF53335">
    <property type="entry name" value="S-adenosyl-L-methionine-dependent methyltransferases"/>
    <property type="match status" value="1"/>
</dbReference>
<gene>
    <name evidence="8" type="ORF">QR98_0076550</name>
</gene>
<dbReference type="InterPro" id="IPR036734">
    <property type="entry name" value="Neur_chan_lig-bd_sf"/>
</dbReference>
<evidence type="ECO:0000256" key="2">
    <source>
        <dbReference type="ARBA" id="ARBA00022679"/>
    </source>
</evidence>
<evidence type="ECO:0000256" key="1">
    <source>
        <dbReference type="ARBA" id="ARBA00022603"/>
    </source>
</evidence>
<feature type="domain" description="PRMT5 oligomerisation" evidence="7">
    <location>
        <begin position="752"/>
        <end position="921"/>
    </location>
</feature>
<evidence type="ECO:0000313" key="8">
    <source>
        <dbReference type="EMBL" id="KPM09124.1"/>
    </source>
</evidence>
<dbReference type="PRINTS" id="PR00085">
    <property type="entry name" value="THFDHDRGNASE"/>
</dbReference>
<keyword evidence="2" id="KW-0808">Transferase</keyword>
<dbReference type="EMBL" id="JXLN01013148">
    <property type="protein sequence ID" value="KPM09124.1"/>
    <property type="molecule type" value="Genomic_DNA"/>
</dbReference>
<dbReference type="Gene3D" id="3.40.50.10860">
    <property type="entry name" value="Leucine Dehydrogenase, chain A, domain 1"/>
    <property type="match status" value="1"/>
</dbReference>
<feature type="domain" description="PRMT5 TIM barrel" evidence="6">
    <location>
        <begin position="391"/>
        <end position="573"/>
    </location>
</feature>
<dbReference type="Pfam" id="PF17286">
    <property type="entry name" value="PRMT5_C"/>
    <property type="match status" value="1"/>
</dbReference>
<dbReference type="OrthoDB" id="3176171at2759"/>
<sequence length="924" mass="106100">MLIDRFAYYHDIESILEIQAQFEYHWFDQRVKFDCDRSSRIEGNHYHEQIWVPDLRVSRTEDIDVFESENLTRLISIQIDCDGHVRMRFRKELARDIKATNAKVKLLSFLANNDFAAEQYANVTKNSCAKSGIIFELRKVDREQLEDSIIAANEDDSIHGILVYYPVFGGGHDQYIQNCVSPLKDVEGLCHLYRFNMYRNIRHIHGRKDLKSLIPCTPLAAVKVLEGCDVYDTSLPTGEQLKGKTITVINRSEVVGRPLAALLANDGAKVYSVDINDILIFDRGPNLELTKYAVRDCNKKLEEILPISDIVITGVPSPNYRLPIDLLKDGVIAINFACAKNIDDEVRKKAKIFVPAIGKVTTAMLQRNLLQRCKIAVFIPQRNYGLQKNVILLRKELTYALHIGIFHIVIECPQSFQSIEILAVEIERKLKQIEMNRVSISLKISIFDSSNISSEHRANSNEISVDHSWEKWNHFRRFVQTNPTISLALELTGELPCQERIKRWLGEPIMVIFLPTTIFLTNASGNPVLSKNIQNFLQDAAFHMAKNLSFVIKGKNLHNQLRNYVDYINHLKNNRFAEGKISEYCRGYEDLLQIPLQPLKDNLDSSVYEAFETDVIKYQQYEQAIYEALNELEKEQITVMVMGAGRGPLVEKAMLAAKKAQKSIKIFAIEKNPYAIITLNLLKDLKWGGNKGLSQGSVDIISCDMRNWNAPEKADLVVSELLGSFGDNELSPECLDGLSNCTHSKTLCIPYSYTSYLSPVQSQRLYSRLSNLHRSNGNPYEHPYVVHVRNAYLIDEPKAVFHFEHHDLSHPVVNKRKNYRKNCITFKSKIKTCCHGFVGYFDCFLYKNIRLSIVPSTQNFEMYSWFPIYLPIENPIDLNESETIQLNITRNIDELNVWYEWTVLKPNQSKVHNLNGKCYSISLH</sequence>
<dbReference type="Pfam" id="PF00763">
    <property type="entry name" value="THF_DHG_CYH"/>
    <property type="match status" value="1"/>
</dbReference>
<dbReference type="InterPro" id="IPR035248">
    <property type="entry name" value="PRMT5_C"/>
</dbReference>
<dbReference type="InterPro" id="IPR046346">
    <property type="entry name" value="Aminoacid_DH-like_N_sf"/>
</dbReference>
<dbReference type="PANTHER" id="PTHR10738:SF0">
    <property type="entry name" value="PROTEIN ARGININE N-METHYLTRANSFERASE 5"/>
    <property type="match status" value="1"/>
</dbReference>
<dbReference type="Gene3D" id="2.70.160.11">
    <property type="entry name" value="Hnrnp arginine n-methyltransferase1"/>
    <property type="match status" value="1"/>
</dbReference>
<dbReference type="InterPro" id="IPR036291">
    <property type="entry name" value="NAD(P)-bd_dom_sf"/>
</dbReference>